<dbReference type="AlphaFoldDB" id="A0A314KJA7"/>
<organism evidence="1 2">
    <name type="scientific">Nicotiana attenuata</name>
    <name type="common">Coyote tobacco</name>
    <dbReference type="NCBI Taxonomy" id="49451"/>
    <lineage>
        <taxon>Eukaryota</taxon>
        <taxon>Viridiplantae</taxon>
        <taxon>Streptophyta</taxon>
        <taxon>Embryophyta</taxon>
        <taxon>Tracheophyta</taxon>
        <taxon>Spermatophyta</taxon>
        <taxon>Magnoliopsida</taxon>
        <taxon>eudicotyledons</taxon>
        <taxon>Gunneridae</taxon>
        <taxon>Pentapetalae</taxon>
        <taxon>asterids</taxon>
        <taxon>lamiids</taxon>
        <taxon>Solanales</taxon>
        <taxon>Solanaceae</taxon>
        <taxon>Nicotianoideae</taxon>
        <taxon>Nicotianeae</taxon>
        <taxon>Nicotiana</taxon>
    </lineage>
</organism>
<comment type="caution">
    <text evidence="1">The sequence shown here is derived from an EMBL/GenBank/DDBJ whole genome shotgun (WGS) entry which is preliminary data.</text>
</comment>
<sequence>MGNECFEIRIEYLKKDMFPIYKSYVSKRKGNNISGKKSKSASYALYGFPWAFMAWSYEAILLFGRSAEKSKVISISLPRMLRWRIKRVTSKPDWDPFKQRADDPGGAPLPIHTLCEMDMDYMKNLVPYDDEVADPIIDQLAVDLEWVTNIKKAPGVASLETNDEADIVDDDPLGGSILGLPLLGDFSNIGRGGLCRMCNTQPSDTDMREDLKVVNDKLDKVLKILRKMQIKMIALLK</sequence>
<evidence type="ECO:0000313" key="1">
    <source>
        <dbReference type="EMBL" id="OIT29272.1"/>
    </source>
</evidence>
<dbReference type="EMBL" id="MJEQ01001825">
    <property type="protein sequence ID" value="OIT29272.1"/>
    <property type="molecule type" value="Genomic_DNA"/>
</dbReference>
<protein>
    <submittedName>
        <fullName evidence="1">Uncharacterized protein</fullName>
    </submittedName>
</protein>
<proteinExistence type="predicted"/>
<gene>
    <name evidence="1" type="ORF">A4A49_34360</name>
</gene>
<dbReference type="Gramene" id="OIT29272">
    <property type="protein sequence ID" value="OIT29272"/>
    <property type="gene ID" value="A4A49_34360"/>
</dbReference>
<evidence type="ECO:0000313" key="2">
    <source>
        <dbReference type="Proteomes" id="UP000187609"/>
    </source>
</evidence>
<dbReference type="Proteomes" id="UP000187609">
    <property type="component" value="Unassembled WGS sequence"/>
</dbReference>
<name>A0A314KJA7_NICAT</name>
<keyword evidence="2" id="KW-1185">Reference proteome</keyword>
<reference evidence="1" key="1">
    <citation type="submission" date="2016-11" db="EMBL/GenBank/DDBJ databases">
        <title>The genome of Nicotiana attenuata.</title>
        <authorList>
            <person name="Xu S."/>
            <person name="Brockmoeller T."/>
            <person name="Gaquerel E."/>
            <person name="Navarro A."/>
            <person name="Kuhl H."/>
            <person name="Gase K."/>
            <person name="Ling Z."/>
            <person name="Zhou W."/>
            <person name="Kreitzer C."/>
            <person name="Stanke M."/>
            <person name="Tang H."/>
            <person name="Lyons E."/>
            <person name="Pandey P."/>
            <person name="Pandey S.P."/>
            <person name="Timmermann B."/>
            <person name="Baldwin I.T."/>
        </authorList>
    </citation>
    <scope>NUCLEOTIDE SEQUENCE [LARGE SCALE GENOMIC DNA]</scope>
    <source>
        <strain evidence="1">UT</strain>
    </source>
</reference>
<accession>A0A314KJA7</accession>